<comment type="caution">
    <text evidence="1">The sequence shown here is derived from an EMBL/GenBank/DDBJ whole genome shotgun (WGS) entry which is preliminary data.</text>
</comment>
<dbReference type="Proteomes" id="UP000034516">
    <property type="component" value="Unassembled WGS sequence"/>
</dbReference>
<sequence length="187" mass="21471">MPKLPKIPYKLYNEHNRERNACLDLSDRLRILSKSTISFLIKNHRQVVDKNLPVMEKTFATLQDKLKYHPYLYAVPAINVGFEEYVEAVLLSNYLKNKPLPTAASLKVTADTYLGGLSDLTGELVRLAHQDKKQVKTIHDYVAKIYDLTIPLSITRNNSTRTKLETIGTNLKKIESVIYDLKLRDKI</sequence>
<accession>A0A0G0YWZ9</accession>
<reference evidence="1 2" key="1">
    <citation type="journal article" date="2015" name="Nature">
        <title>rRNA introns, odd ribosomes, and small enigmatic genomes across a large radiation of phyla.</title>
        <authorList>
            <person name="Brown C.T."/>
            <person name="Hug L.A."/>
            <person name="Thomas B.C."/>
            <person name="Sharon I."/>
            <person name="Castelle C.J."/>
            <person name="Singh A."/>
            <person name="Wilkins M.J."/>
            <person name="Williams K.H."/>
            <person name="Banfield J.F."/>
        </authorList>
    </citation>
    <scope>NUCLEOTIDE SEQUENCE [LARGE SCALE GENOMIC DNA]</scope>
</reference>
<dbReference type="CDD" id="cd14820">
    <property type="entry name" value="TRAX"/>
    <property type="match status" value="1"/>
</dbReference>
<gene>
    <name evidence="1" type="ORF">UV02_C0032G0006</name>
</gene>
<proteinExistence type="predicted"/>
<name>A0A0G0YWZ9_9BACT</name>
<organism evidence="1 2">
    <name type="scientific">Candidatus Kuenenbacteria bacterium GW2011_GWA2_42_15</name>
    <dbReference type="NCBI Taxonomy" id="1618677"/>
    <lineage>
        <taxon>Bacteria</taxon>
        <taxon>Candidatus Kueneniibacteriota</taxon>
    </lineage>
</organism>
<dbReference type="Gene3D" id="1.20.58.2140">
    <property type="match status" value="1"/>
</dbReference>
<dbReference type="PANTHER" id="PTHR10741">
    <property type="entry name" value="TRANSLIN AND TRANSLIN ASSOCIATED PROTEIN X"/>
    <property type="match status" value="1"/>
</dbReference>
<evidence type="ECO:0000313" key="1">
    <source>
        <dbReference type="EMBL" id="KKS41127.1"/>
    </source>
</evidence>
<dbReference type="Pfam" id="PF01997">
    <property type="entry name" value="Translin"/>
    <property type="match status" value="1"/>
</dbReference>
<dbReference type="AlphaFoldDB" id="A0A0G0YWZ9"/>
<dbReference type="InterPro" id="IPR002848">
    <property type="entry name" value="Translin_fam"/>
</dbReference>
<protein>
    <submittedName>
        <fullName evidence="1">RNA-binding protein of the translin family</fullName>
    </submittedName>
</protein>
<dbReference type="SUPFAM" id="SSF74784">
    <property type="entry name" value="Translin"/>
    <property type="match status" value="1"/>
</dbReference>
<dbReference type="EMBL" id="LCCW01000032">
    <property type="protein sequence ID" value="KKS41127.1"/>
    <property type="molecule type" value="Genomic_DNA"/>
</dbReference>
<dbReference type="GO" id="GO:0043565">
    <property type="term" value="F:sequence-specific DNA binding"/>
    <property type="evidence" value="ECO:0007669"/>
    <property type="project" value="InterPro"/>
</dbReference>
<evidence type="ECO:0000313" key="2">
    <source>
        <dbReference type="Proteomes" id="UP000034516"/>
    </source>
</evidence>
<dbReference type="InterPro" id="IPR036081">
    <property type="entry name" value="Translin_sf"/>
</dbReference>